<dbReference type="OrthoDB" id="421226at2759"/>
<feature type="region of interest" description="Disordered" evidence="9">
    <location>
        <begin position="1"/>
        <end position="43"/>
    </location>
</feature>
<dbReference type="CDD" id="cd00038">
    <property type="entry name" value="CAP_ED"/>
    <property type="match status" value="1"/>
</dbReference>
<feature type="transmembrane region" description="Helical" evidence="10">
    <location>
        <begin position="212"/>
        <end position="231"/>
    </location>
</feature>
<dbReference type="GO" id="GO:0030553">
    <property type="term" value="F:cGMP binding"/>
    <property type="evidence" value="ECO:0007669"/>
    <property type="project" value="TreeGrafter"/>
</dbReference>
<dbReference type="FunFam" id="1.10.287.630:FF:000001">
    <property type="entry name" value="Cyclic nucleotide-gated channel alpha 3"/>
    <property type="match status" value="1"/>
</dbReference>
<evidence type="ECO:0000256" key="8">
    <source>
        <dbReference type="ARBA" id="ARBA00023303"/>
    </source>
</evidence>
<dbReference type="STRING" id="42157.A0A182E4W3"/>
<dbReference type="PROSITE" id="PS00888">
    <property type="entry name" value="CNMP_BINDING_1"/>
    <property type="match status" value="1"/>
</dbReference>
<sequence>MRTDITKDNDNCLHDGKENTGKSFFNPIHSKSQQSDSSKLLSNQNHVVSLDSLNIERLKKLVDEQQNSTKNHDDAFSSHLKMKENLSNVPANDSFQKKFKLLRSNKVCSTDEEENRAPPSAENAPLSESTDLNKDVNEANSKPPAALPSKQPATEELAEIVDKTKWQYFWKEWVLDTKDEFHYYWLSMVSCAFTYNLIVVIARSVFSDLASGYYWIAWIVVDLVMDIIYVFDMFVRSRTGFLEQGLLVRDISRIKKLYLQSLQFKLDIISILPFDFIFSLIFYKPVPYMRFNRIIRYPRFSDFIDRTETRSSMPNAFRIFCVIVNIVVIIHWNACIYFFISEMIGLGSDGWVYGPLNKQKDTLARRYIYSFYWSTLILTTIGEVPGPKRNMEFLFVIMDLMCGVLIFATIVGNVGSAISNMSAARTKFQNKTDGIKQYMKLRKVNKELETRVMKWFDYLWEQKHSLSDQRVLKVLPDKLQTEIAMQVHFETLRKVRIFQDCEAGLLAELVLKLQQQIFSPGDYICKKGDIGREMYIVKRGKLQVVADDGIKIFATLQEGAVFGELSILNIAGSKNGNRRTANVRSVGYTDLFALNKCDLWTALKEYPDARKLLIAKGREILRKDGLLDEDAPEEQMTAEEMAKSLQNTLKIMQTKMARFATEFNSVKSKLLARIEYLETQLAKYQTNDNSTISSSGSYQME</sequence>
<evidence type="ECO:0000256" key="6">
    <source>
        <dbReference type="ARBA" id="ARBA00023136"/>
    </source>
</evidence>
<evidence type="ECO:0000313" key="14">
    <source>
        <dbReference type="WBParaSite" id="nOo.2.0.1.t03037-RA"/>
    </source>
</evidence>
<dbReference type="SUPFAM" id="SSF51206">
    <property type="entry name" value="cAMP-binding domain-like"/>
    <property type="match status" value="1"/>
</dbReference>
<dbReference type="Proteomes" id="UP000271087">
    <property type="component" value="Unassembled WGS sequence"/>
</dbReference>
<dbReference type="Gene3D" id="1.20.5.170">
    <property type="match status" value="1"/>
</dbReference>
<dbReference type="PANTHER" id="PTHR45638">
    <property type="entry name" value="CYCLIC NUCLEOTIDE-GATED CATION CHANNEL SUBUNIT A"/>
    <property type="match status" value="1"/>
</dbReference>
<evidence type="ECO:0000256" key="2">
    <source>
        <dbReference type="ARBA" id="ARBA00022448"/>
    </source>
</evidence>
<dbReference type="Gene3D" id="1.10.287.630">
    <property type="entry name" value="Helix hairpin bin"/>
    <property type="match status" value="1"/>
</dbReference>
<proteinExistence type="predicted"/>
<evidence type="ECO:0000256" key="5">
    <source>
        <dbReference type="ARBA" id="ARBA00023065"/>
    </source>
</evidence>
<keyword evidence="2" id="KW-0813">Transport</keyword>
<evidence type="ECO:0000256" key="10">
    <source>
        <dbReference type="SAM" id="Phobius"/>
    </source>
</evidence>
<feature type="transmembrane region" description="Helical" evidence="10">
    <location>
        <begin position="393"/>
        <end position="418"/>
    </location>
</feature>
<dbReference type="InterPro" id="IPR018490">
    <property type="entry name" value="cNMP-bd_dom_sf"/>
</dbReference>
<keyword evidence="3 10" id="KW-0812">Transmembrane</keyword>
<dbReference type="InterPro" id="IPR018488">
    <property type="entry name" value="cNMP-bd_CS"/>
</dbReference>
<dbReference type="Pfam" id="PF00520">
    <property type="entry name" value="Ion_trans"/>
    <property type="match status" value="1"/>
</dbReference>
<dbReference type="InterPro" id="IPR032406">
    <property type="entry name" value="CLZ_dom"/>
</dbReference>
<keyword evidence="5" id="KW-0406">Ion transport</keyword>
<reference evidence="12 13" key="2">
    <citation type="submission" date="2018-08" db="EMBL/GenBank/DDBJ databases">
        <authorList>
            <person name="Laetsch R D."/>
            <person name="Stevens L."/>
            <person name="Kumar S."/>
            <person name="Blaxter L. M."/>
        </authorList>
    </citation>
    <scope>NUCLEOTIDE SEQUENCE [LARGE SCALE GENOMIC DNA]</scope>
</reference>
<accession>A0A182E4W3</accession>
<keyword evidence="7" id="KW-1071">Ligand-gated ion channel</keyword>
<dbReference type="GO" id="GO:0005222">
    <property type="term" value="F:intracellularly cAMP-activated cation channel activity"/>
    <property type="evidence" value="ECO:0007669"/>
    <property type="project" value="TreeGrafter"/>
</dbReference>
<organism evidence="14">
    <name type="scientific">Onchocerca ochengi</name>
    <name type="common">Filarial nematode worm</name>
    <dbReference type="NCBI Taxonomy" id="42157"/>
    <lineage>
        <taxon>Eukaryota</taxon>
        <taxon>Metazoa</taxon>
        <taxon>Ecdysozoa</taxon>
        <taxon>Nematoda</taxon>
        <taxon>Chromadorea</taxon>
        <taxon>Rhabditida</taxon>
        <taxon>Spirurina</taxon>
        <taxon>Spiruromorpha</taxon>
        <taxon>Filarioidea</taxon>
        <taxon>Onchocercidae</taxon>
        <taxon>Onchocerca</taxon>
    </lineage>
</organism>
<dbReference type="Gene3D" id="1.10.287.70">
    <property type="match status" value="1"/>
</dbReference>
<evidence type="ECO:0000256" key="7">
    <source>
        <dbReference type="ARBA" id="ARBA00023286"/>
    </source>
</evidence>
<keyword evidence="8" id="KW-0407">Ion channel</keyword>
<evidence type="ECO:0000256" key="3">
    <source>
        <dbReference type="ARBA" id="ARBA00022692"/>
    </source>
</evidence>
<dbReference type="InterPro" id="IPR005821">
    <property type="entry name" value="Ion_trans_dom"/>
</dbReference>
<dbReference type="GO" id="GO:0005886">
    <property type="term" value="C:plasma membrane"/>
    <property type="evidence" value="ECO:0007669"/>
    <property type="project" value="TreeGrafter"/>
</dbReference>
<dbReference type="EMBL" id="UYRW01000538">
    <property type="protein sequence ID" value="VDK67720.1"/>
    <property type="molecule type" value="Genomic_DNA"/>
</dbReference>
<evidence type="ECO:0000313" key="13">
    <source>
        <dbReference type="Proteomes" id="UP000271087"/>
    </source>
</evidence>
<feature type="compositionally biased region" description="Basic and acidic residues" evidence="9">
    <location>
        <begin position="1"/>
        <end position="20"/>
    </location>
</feature>
<name>A0A182E4W3_ONCOC</name>
<dbReference type="WBParaSite" id="nOo.2.0.1.t03037-RA">
    <property type="protein sequence ID" value="nOo.2.0.1.t03037-RA"/>
    <property type="gene ID" value="nOo.2.0.1.g03037"/>
</dbReference>
<evidence type="ECO:0000256" key="9">
    <source>
        <dbReference type="SAM" id="MobiDB-lite"/>
    </source>
</evidence>
<dbReference type="InterPro" id="IPR014710">
    <property type="entry name" value="RmlC-like_jellyroll"/>
</dbReference>
<feature type="transmembrane region" description="Helical" evidence="10">
    <location>
        <begin position="183"/>
        <end position="206"/>
    </location>
</feature>
<feature type="region of interest" description="Disordered" evidence="9">
    <location>
        <begin position="109"/>
        <end position="150"/>
    </location>
</feature>
<dbReference type="AlphaFoldDB" id="A0A182E4W3"/>
<dbReference type="PANTHER" id="PTHR45638:SF11">
    <property type="entry name" value="CYCLIC NUCLEOTIDE-GATED CATION CHANNEL SUBUNIT A"/>
    <property type="match status" value="1"/>
</dbReference>
<dbReference type="PROSITE" id="PS00889">
    <property type="entry name" value="CNMP_BINDING_2"/>
    <property type="match status" value="1"/>
</dbReference>
<feature type="transmembrane region" description="Helical" evidence="10">
    <location>
        <begin position="316"/>
        <end position="340"/>
    </location>
</feature>
<dbReference type="Pfam" id="PF16526">
    <property type="entry name" value="CLZ"/>
    <property type="match status" value="1"/>
</dbReference>
<keyword evidence="6 10" id="KW-0472">Membrane</keyword>
<dbReference type="GO" id="GO:0005223">
    <property type="term" value="F:intracellularly cGMP-activated cation channel activity"/>
    <property type="evidence" value="ECO:0007669"/>
    <property type="project" value="TreeGrafter"/>
</dbReference>
<feature type="transmembrane region" description="Helical" evidence="10">
    <location>
        <begin position="367"/>
        <end position="387"/>
    </location>
</feature>
<dbReference type="Gene3D" id="2.60.120.10">
    <property type="entry name" value="Jelly Rolls"/>
    <property type="match status" value="1"/>
</dbReference>
<feature type="compositionally biased region" description="Low complexity" evidence="9">
    <location>
        <begin position="30"/>
        <end position="42"/>
    </location>
</feature>
<comment type="subcellular location">
    <subcellularLocation>
        <location evidence="1">Membrane</location>
        <topology evidence="1">Multi-pass membrane protein</topology>
    </subcellularLocation>
</comment>
<feature type="domain" description="Cyclic nucleotide-binding" evidence="11">
    <location>
        <begin position="497"/>
        <end position="596"/>
    </location>
</feature>
<dbReference type="InterPro" id="IPR000595">
    <property type="entry name" value="cNMP-bd_dom"/>
</dbReference>
<dbReference type="InterPro" id="IPR050866">
    <property type="entry name" value="CNG_cation_channel"/>
</dbReference>
<dbReference type="Pfam" id="PF00027">
    <property type="entry name" value="cNMP_binding"/>
    <property type="match status" value="1"/>
</dbReference>
<reference evidence="14" key="1">
    <citation type="submission" date="2016-06" db="UniProtKB">
        <authorList>
            <consortium name="WormBaseParasite"/>
        </authorList>
    </citation>
    <scope>IDENTIFICATION</scope>
</reference>
<keyword evidence="4 10" id="KW-1133">Transmembrane helix</keyword>
<gene>
    <name evidence="12" type="ORF">NOO_LOCUS3037</name>
</gene>
<dbReference type="PROSITE" id="PS50042">
    <property type="entry name" value="CNMP_BINDING_3"/>
    <property type="match status" value="1"/>
</dbReference>
<dbReference type="GO" id="GO:0017071">
    <property type="term" value="C:intracellular cyclic nucleotide activated cation channel complex"/>
    <property type="evidence" value="ECO:0007669"/>
    <property type="project" value="TreeGrafter"/>
</dbReference>
<dbReference type="GO" id="GO:0044877">
    <property type="term" value="F:protein-containing complex binding"/>
    <property type="evidence" value="ECO:0007669"/>
    <property type="project" value="TreeGrafter"/>
</dbReference>
<evidence type="ECO:0000259" key="11">
    <source>
        <dbReference type="PROSITE" id="PS50042"/>
    </source>
</evidence>
<dbReference type="SMART" id="SM00100">
    <property type="entry name" value="cNMP"/>
    <property type="match status" value="1"/>
</dbReference>
<evidence type="ECO:0000256" key="4">
    <source>
        <dbReference type="ARBA" id="ARBA00022989"/>
    </source>
</evidence>
<keyword evidence="13" id="KW-1185">Reference proteome</keyword>
<evidence type="ECO:0000256" key="1">
    <source>
        <dbReference type="ARBA" id="ARBA00004141"/>
    </source>
</evidence>
<dbReference type="FunFam" id="2.60.120.10:FF:000002">
    <property type="entry name" value="Cyclic nucleotide gated channel alpha 1a"/>
    <property type="match status" value="1"/>
</dbReference>
<evidence type="ECO:0000313" key="12">
    <source>
        <dbReference type="EMBL" id="VDK67720.1"/>
    </source>
</evidence>
<dbReference type="SUPFAM" id="SSF81324">
    <property type="entry name" value="Voltage-gated potassium channels"/>
    <property type="match status" value="1"/>
</dbReference>
<dbReference type="FunFam" id="1.10.287.70:FF:000072">
    <property type="entry name" value="Cyclic nucleotide gated channel beta 3"/>
    <property type="match status" value="1"/>
</dbReference>
<protein>
    <submittedName>
        <fullName evidence="14">Cyclic nucleotide-binding domain-containing protein</fullName>
    </submittedName>
</protein>